<feature type="domain" description="ABC transmembrane type-1" evidence="8">
    <location>
        <begin position="70"/>
        <end position="284"/>
    </location>
</feature>
<dbReference type="OrthoDB" id="9801818at2"/>
<dbReference type="InterPro" id="IPR035906">
    <property type="entry name" value="MetI-like_sf"/>
</dbReference>
<accession>A0A0M6XWQ9</accession>
<comment type="subcellular location">
    <subcellularLocation>
        <location evidence="1 7">Cell membrane</location>
        <topology evidence="1 7">Multi-pass membrane protein</topology>
    </subcellularLocation>
</comment>
<evidence type="ECO:0000256" key="6">
    <source>
        <dbReference type="ARBA" id="ARBA00023136"/>
    </source>
</evidence>
<dbReference type="RefSeq" id="WP_055684100.1">
    <property type="nucleotide sequence ID" value="NZ_CANMUL010000008.1"/>
</dbReference>
<feature type="transmembrane region" description="Helical" evidence="7">
    <location>
        <begin position="107"/>
        <end position="130"/>
    </location>
</feature>
<evidence type="ECO:0000313" key="10">
    <source>
        <dbReference type="Proteomes" id="UP000048908"/>
    </source>
</evidence>
<dbReference type="Pfam" id="PF00528">
    <property type="entry name" value="BPD_transp_1"/>
    <property type="match status" value="1"/>
</dbReference>
<dbReference type="GO" id="GO:0005886">
    <property type="term" value="C:plasma membrane"/>
    <property type="evidence" value="ECO:0007669"/>
    <property type="project" value="UniProtKB-SubCell"/>
</dbReference>
<dbReference type="SUPFAM" id="SSF161098">
    <property type="entry name" value="MetI-like"/>
    <property type="match status" value="1"/>
</dbReference>
<dbReference type="STRING" id="282197.SAMN04488517_11126"/>
<keyword evidence="10" id="KW-1185">Reference proteome</keyword>
<feature type="transmembrane region" description="Helical" evidence="7">
    <location>
        <begin position="74"/>
        <end position="95"/>
    </location>
</feature>
<keyword evidence="4 7" id="KW-0812">Transmembrane</keyword>
<feature type="transmembrane region" description="Helical" evidence="7">
    <location>
        <begin position="268"/>
        <end position="289"/>
    </location>
</feature>
<dbReference type="EMBL" id="CXPG01000025">
    <property type="protein sequence ID" value="CTQ34733.1"/>
    <property type="molecule type" value="Genomic_DNA"/>
</dbReference>
<evidence type="ECO:0000256" key="7">
    <source>
        <dbReference type="RuleBase" id="RU363032"/>
    </source>
</evidence>
<gene>
    <name evidence="9" type="primary">lacF_5</name>
    <name evidence="9" type="ORF">JAN5088_03529</name>
</gene>
<protein>
    <submittedName>
        <fullName evidence="9">Lactose transport system permease protein LacF</fullName>
    </submittedName>
</protein>
<evidence type="ECO:0000256" key="1">
    <source>
        <dbReference type="ARBA" id="ARBA00004651"/>
    </source>
</evidence>
<sequence>MAGSAVSRRTLWGFIGPAILVLAAVGIVPLVYAVYTSLHYFNLTNLKDQEFIWFANYAHVLTDDTFWAAMGRTFILLVTALPIQIALGLMIALLLHRPGLTFLKTITRLGLVLPMATTYAVVGLLGQVMFNIKYGVVNQMLGWVGIAPIDWIGDPDNAFVLVIFWDVWQWTPFCALILLAGLTTVPDEIEEAARLETKSWWTVLRHIQLPYLVPGLVAIMILRTADTLKLFDMVFTLTRGGPGNATEFISLLIQRTGFRSFDQGVASAQAVVLLAITVVLSQIYIRIFYREGP</sequence>
<dbReference type="CDD" id="cd06261">
    <property type="entry name" value="TM_PBP2"/>
    <property type="match status" value="1"/>
</dbReference>
<name>A0A0M6XWQ9_9RHOB</name>
<feature type="transmembrane region" description="Helical" evidence="7">
    <location>
        <begin position="12"/>
        <end position="35"/>
    </location>
</feature>
<evidence type="ECO:0000259" key="8">
    <source>
        <dbReference type="PROSITE" id="PS50928"/>
    </source>
</evidence>
<organism evidence="9 10">
    <name type="scientific">Jannaschia rubra</name>
    <dbReference type="NCBI Taxonomy" id="282197"/>
    <lineage>
        <taxon>Bacteria</taxon>
        <taxon>Pseudomonadati</taxon>
        <taxon>Pseudomonadota</taxon>
        <taxon>Alphaproteobacteria</taxon>
        <taxon>Rhodobacterales</taxon>
        <taxon>Roseobacteraceae</taxon>
        <taxon>Jannaschia</taxon>
    </lineage>
</organism>
<evidence type="ECO:0000256" key="3">
    <source>
        <dbReference type="ARBA" id="ARBA00022475"/>
    </source>
</evidence>
<proteinExistence type="inferred from homology"/>
<dbReference type="PANTHER" id="PTHR43005:SF1">
    <property type="entry name" value="SPERMIDINE_PUTRESCINE TRANSPORT SYSTEM PERMEASE PROTEIN"/>
    <property type="match status" value="1"/>
</dbReference>
<dbReference type="AlphaFoldDB" id="A0A0M6XWQ9"/>
<evidence type="ECO:0000313" key="9">
    <source>
        <dbReference type="EMBL" id="CTQ34733.1"/>
    </source>
</evidence>
<feature type="transmembrane region" description="Helical" evidence="7">
    <location>
        <begin position="207"/>
        <end position="225"/>
    </location>
</feature>
<evidence type="ECO:0000256" key="5">
    <source>
        <dbReference type="ARBA" id="ARBA00022989"/>
    </source>
</evidence>
<dbReference type="PANTHER" id="PTHR43005">
    <property type="entry name" value="BLR7065 PROTEIN"/>
    <property type="match status" value="1"/>
</dbReference>
<reference evidence="9 10" key="1">
    <citation type="submission" date="2015-07" db="EMBL/GenBank/DDBJ databases">
        <authorList>
            <person name="Noorani M."/>
        </authorList>
    </citation>
    <scope>NUCLEOTIDE SEQUENCE [LARGE SCALE GENOMIC DNA]</scope>
    <source>
        <strain evidence="9 10">CECT 5088</strain>
    </source>
</reference>
<dbReference type="GO" id="GO:0055085">
    <property type="term" value="P:transmembrane transport"/>
    <property type="evidence" value="ECO:0007669"/>
    <property type="project" value="InterPro"/>
</dbReference>
<evidence type="ECO:0000256" key="4">
    <source>
        <dbReference type="ARBA" id="ARBA00022692"/>
    </source>
</evidence>
<comment type="similarity">
    <text evidence="7">Belongs to the binding-protein-dependent transport system permease family.</text>
</comment>
<feature type="transmembrane region" description="Helical" evidence="7">
    <location>
        <begin position="167"/>
        <end position="186"/>
    </location>
</feature>
<keyword evidence="2 7" id="KW-0813">Transport</keyword>
<dbReference type="Gene3D" id="1.10.3720.10">
    <property type="entry name" value="MetI-like"/>
    <property type="match status" value="1"/>
</dbReference>
<keyword evidence="6 7" id="KW-0472">Membrane</keyword>
<evidence type="ECO:0000256" key="2">
    <source>
        <dbReference type="ARBA" id="ARBA00022448"/>
    </source>
</evidence>
<keyword evidence="5 7" id="KW-1133">Transmembrane helix</keyword>
<keyword evidence="3" id="KW-1003">Cell membrane</keyword>
<dbReference type="InterPro" id="IPR000515">
    <property type="entry name" value="MetI-like"/>
</dbReference>
<dbReference type="Proteomes" id="UP000048908">
    <property type="component" value="Unassembled WGS sequence"/>
</dbReference>
<dbReference type="PROSITE" id="PS50928">
    <property type="entry name" value="ABC_TM1"/>
    <property type="match status" value="1"/>
</dbReference>